<keyword evidence="3" id="KW-0274">FAD</keyword>
<sequence>MNARRVLVAGAGLAGSLAAIHFAQLGHQVEIHERRPDPRGTGAGAGRSINLGLSQRGIRALDQVGLLGPVLAAAAPMRGRVIHQRDGELDFQPYGCHEDQILRSVLRDDLNRILLAEALEYPNVSARFGVTLTDLDRGSASAGPVCSFAGDSGPYQASADLVVGADGAFSAVRTRLLRGLPADFRQRVLPWGYKEFAIAAGPSGEVRSSPDALHVWPGDDGLIVAHPHVNGSLTATVFLPLAGERSFATLTTEKSVRALFDTRFPDVRRLVPDIVEQFLSHPTGHLVTVRSSPWQHEGRVVLIGDAAHAVYPFYGQGMNSALEDCAVLRECLADDDWAEALRTFEQRRKPHTDVLADLSEENFDELRTRVASPLFLARKKADLVLSRVFPKRWMPLYTMVSHTTIPYADALRRARRQHAALAWGGGAAALALALTGGALARGRAAGPHSPGDRS</sequence>
<organism evidence="8 9">
    <name type="scientific">Amycolatopsis rubida</name>
    <dbReference type="NCBI Taxonomy" id="112413"/>
    <lineage>
        <taxon>Bacteria</taxon>
        <taxon>Bacillati</taxon>
        <taxon>Actinomycetota</taxon>
        <taxon>Actinomycetes</taxon>
        <taxon>Pseudonocardiales</taxon>
        <taxon>Pseudonocardiaceae</taxon>
        <taxon>Amycolatopsis</taxon>
    </lineage>
</organism>
<evidence type="ECO:0000313" key="9">
    <source>
        <dbReference type="Proteomes" id="UP000199137"/>
    </source>
</evidence>
<evidence type="ECO:0000256" key="1">
    <source>
        <dbReference type="ARBA" id="ARBA00001974"/>
    </source>
</evidence>
<dbReference type="SUPFAM" id="SSF51905">
    <property type="entry name" value="FAD/NAD(P)-binding domain"/>
    <property type="match status" value="1"/>
</dbReference>
<feature type="domain" description="FAD-binding" evidence="7">
    <location>
        <begin position="5"/>
        <end position="352"/>
    </location>
</feature>
<dbReference type="GO" id="GO:0071949">
    <property type="term" value="F:FAD binding"/>
    <property type="evidence" value="ECO:0007669"/>
    <property type="project" value="InterPro"/>
</dbReference>
<comment type="cofactor">
    <cofactor evidence="1">
        <name>FAD</name>
        <dbReference type="ChEBI" id="CHEBI:57692"/>
    </cofactor>
</comment>
<dbReference type="STRING" id="112413.SAMN05421854_10640"/>
<accession>A0A1I5RR99</accession>
<dbReference type="EMBL" id="FOWC01000006">
    <property type="protein sequence ID" value="SFP61038.1"/>
    <property type="molecule type" value="Genomic_DNA"/>
</dbReference>
<dbReference type="RefSeq" id="WP_208865312.1">
    <property type="nucleotide sequence ID" value="NZ_FOWC01000006.1"/>
</dbReference>
<dbReference type="Gene3D" id="3.50.50.60">
    <property type="entry name" value="FAD/NAD(P)-binding domain"/>
    <property type="match status" value="1"/>
</dbReference>
<evidence type="ECO:0000313" key="8">
    <source>
        <dbReference type="EMBL" id="SFP61038.1"/>
    </source>
</evidence>
<evidence type="ECO:0000256" key="4">
    <source>
        <dbReference type="ARBA" id="ARBA00022857"/>
    </source>
</evidence>
<gene>
    <name evidence="8" type="ORF">SAMN05421854_10640</name>
</gene>
<dbReference type="PANTHER" id="PTHR46028">
    <property type="entry name" value="KYNURENINE 3-MONOOXYGENASE"/>
    <property type="match status" value="1"/>
</dbReference>
<dbReference type="PRINTS" id="PR00420">
    <property type="entry name" value="RNGMNOXGNASE"/>
</dbReference>
<evidence type="ECO:0000256" key="3">
    <source>
        <dbReference type="ARBA" id="ARBA00022827"/>
    </source>
</evidence>
<dbReference type="GO" id="GO:0070189">
    <property type="term" value="P:kynurenine metabolic process"/>
    <property type="evidence" value="ECO:0007669"/>
    <property type="project" value="TreeGrafter"/>
</dbReference>
<dbReference type="Proteomes" id="UP000199137">
    <property type="component" value="Unassembled WGS sequence"/>
</dbReference>
<evidence type="ECO:0000256" key="5">
    <source>
        <dbReference type="ARBA" id="ARBA00023002"/>
    </source>
</evidence>
<keyword evidence="6 8" id="KW-0503">Monooxygenase</keyword>
<keyword evidence="2" id="KW-0285">Flavoprotein</keyword>
<dbReference type="GO" id="GO:0004502">
    <property type="term" value="F:kynurenine 3-monooxygenase activity"/>
    <property type="evidence" value="ECO:0007669"/>
    <property type="project" value="TreeGrafter"/>
</dbReference>
<reference evidence="9" key="1">
    <citation type="submission" date="2016-10" db="EMBL/GenBank/DDBJ databases">
        <authorList>
            <person name="Varghese N."/>
            <person name="Submissions S."/>
        </authorList>
    </citation>
    <scope>NUCLEOTIDE SEQUENCE [LARGE SCALE GENOMIC DNA]</scope>
    <source>
        <strain evidence="9">DSM 44637</strain>
    </source>
</reference>
<dbReference type="PANTHER" id="PTHR46028:SF2">
    <property type="entry name" value="KYNURENINE 3-MONOOXYGENASE"/>
    <property type="match status" value="1"/>
</dbReference>
<dbReference type="InterPro" id="IPR002938">
    <property type="entry name" value="FAD-bd"/>
</dbReference>
<evidence type="ECO:0000256" key="2">
    <source>
        <dbReference type="ARBA" id="ARBA00022630"/>
    </source>
</evidence>
<dbReference type="InterPro" id="IPR036188">
    <property type="entry name" value="FAD/NAD-bd_sf"/>
</dbReference>
<keyword evidence="5" id="KW-0560">Oxidoreductase</keyword>
<protein>
    <submittedName>
        <fullName evidence="8">Kynurenine 3-monooxygenase</fullName>
    </submittedName>
</protein>
<dbReference type="Pfam" id="PF01494">
    <property type="entry name" value="FAD_binding_3"/>
    <property type="match status" value="1"/>
</dbReference>
<dbReference type="AlphaFoldDB" id="A0A1I5RR99"/>
<evidence type="ECO:0000256" key="6">
    <source>
        <dbReference type="ARBA" id="ARBA00023033"/>
    </source>
</evidence>
<name>A0A1I5RR99_9PSEU</name>
<evidence type="ECO:0000259" key="7">
    <source>
        <dbReference type="Pfam" id="PF01494"/>
    </source>
</evidence>
<keyword evidence="4" id="KW-0521">NADP</keyword>
<proteinExistence type="predicted"/>